<reference evidence="2 3" key="1">
    <citation type="submission" date="2019-11" db="EMBL/GenBank/DDBJ databases">
        <title>Draft Whole-Genome sequence of the marine photosynthetic bacterium Rhodovulum strictum DSM 11289.</title>
        <authorList>
            <person name="Kyndt J.A."/>
            <person name="Meyer T.E."/>
        </authorList>
    </citation>
    <scope>NUCLEOTIDE SEQUENCE [LARGE SCALE GENOMIC DNA]</scope>
    <source>
        <strain evidence="2 3">DSM 11289</strain>
    </source>
</reference>
<gene>
    <name evidence="2" type="ORF">GH815_16840</name>
</gene>
<feature type="transmembrane region" description="Helical" evidence="1">
    <location>
        <begin position="204"/>
        <end position="226"/>
    </location>
</feature>
<keyword evidence="1" id="KW-1133">Transmembrane helix</keyword>
<comment type="caution">
    <text evidence="2">The sequence shown here is derived from an EMBL/GenBank/DDBJ whole genome shotgun (WGS) entry which is preliminary data.</text>
</comment>
<keyword evidence="1" id="KW-0472">Membrane</keyword>
<evidence type="ECO:0000256" key="1">
    <source>
        <dbReference type="SAM" id="Phobius"/>
    </source>
</evidence>
<dbReference type="EMBL" id="WJPO01000035">
    <property type="protein sequence ID" value="MRH22645.1"/>
    <property type="molecule type" value="Genomic_DNA"/>
</dbReference>
<evidence type="ECO:0000313" key="3">
    <source>
        <dbReference type="Proteomes" id="UP000466730"/>
    </source>
</evidence>
<evidence type="ECO:0000313" key="2">
    <source>
        <dbReference type="EMBL" id="MRH22645.1"/>
    </source>
</evidence>
<dbReference type="RefSeq" id="WP_153749919.1">
    <property type="nucleotide sequence ID" value="NZ_BAAADI010000030.1"/>
</dbReference>
<feature type="transmembrane region" description="Helical" evidence="1">
    <location>
        <begin position="146"/>
        <end position="167"/>
    </location>
</feature>
<accession>A0A844BLS9</accession>
<keyword evidence="3" id="KW-1185">Reference proteome</keyword>
<feature type="transmembrane region" description="Helical" evidence="1">
    <location>
        <begin position="247"/>
        <end position="266"/>
    </location>
</feature>
<dbReference type="Proteomes" id="UP000466730">
    <property type="component" value="Unassembled WGS sequence"/>
</dbReference>
<dbReference type="OrthoDB" id="7594417at2"/>
<protein>
    <submittedName>
        <fullName evidence="2">Uncharacterized protein</fullName>
    </submittedName>
</protein>
<proteinExistence type="predicted"/>
<organism evidence="2 3">
    <name type="scientific">Rhodovulum strictum</name>
    <dbReference type="NCBI Taxonomy" id="58314"/>
    <lineage>
        <taxon>Bacteria</taxon>
        <taxon>Pseudomonadati</taxon>
        <taxon>Pseudomonadota</taxon>
        <taxon>Alphaproteobacteria</taxon>
        <taxon>Rhodobacterales</taxon>
        <taxon>Paracoccaceae</taxon>
        <taxon>Rhodovulum</taxon>
    </lineage>
</organism>
<sequence length="353" mass="39403">MWRRYANKPPYGWLSYRQNLLVLYEDVGKADPRIDALIEKTEYGGGGRRPGFAEQWADVNQIELRLFRLLDDTRLVAETERKFIEAEDLGLKSRAALRKQFDAIPQGAAGMDLRRAVAITLIEDMFVQYSYRFAEREKRAEVSARLTRLGLLIIGVPTALVFFGPMIELLSSALVQPDAGEAISFRPKPLEDAYSTLSWASSKFGAFFVVMYFGIVGAYFSRLFGYAKKMERLRWNDMDVVYSPGALWVRLLVGAIAAVILFFLMMGNILSGPVFLEGDFSLWQMGAPVPPPPGLAPGSFPASPSPLLPLRPTEDFARLVVWCTVAGFSERFVPDRFAELTESARGSGTKAAD</sequence>
<dbReference type="AlphaFoldDB" id="A0A844BLS9"/>
<name>A0A844BLS9_9RHOB</name>
<keyword evidence="1" id="KW-0812">Transmembrane</keyword>